<reference evidence="10 11" key="1">
    <citation type="submission" date="2023-04" db="EMBL/GenBank/DDBJ databases">
        <title>Genome of Basidiobolus ranarum AG-B5.</title>
        <authorList>
            <person name="Stajich J.E."/>
            <person name="Carter-House D."/>
            <person name="Gryganskyi A."/>
        </authorList>
    </citation>
    <scope>NUCLEOTIDE SEQUENCE [LARGE SCALE GENOMIC DNA]</scope>
    <source>
        <strain evidence="10 11">AG-B5</strain>
    </source>
</reference>
<dbReference type="EMBL" id="JASJQH010006942">
    <property type="protein sequence ID" value="KAK9722714.1"/>
    <property type="molecule type" value="Genomic_DNA"/>
</dbReference>
<name>A0ABR2W861_9FUNG</name>
<evidence type="ECO:0000256" key="4">
    <source>
        <dbReference type="ARBA" id="ARBA00022980"/>
    </source>
</evidence>
<keyword evidence="4" id="KW-0689">Ribosomal protein</keyword>
<keyword evidence="11" id="KW-1185">Reference proteome</keyword>
<dbReference type="SMART" id="SM00382">
    <property type="entry name" value="AAA"/>
    <property type="match status" value="1"/>
</dbReference>
<comment type="subcellular location">
    <subcellularLocation>
        <location evidence="1">Mitochondrion</location>
    </subcellularLocation>
</comment>
<evidence type="ECO:0000256" key="8">
    <source>
        <dbReference type="SAM" id="MobiDB-lite"/>
    </source>
</evidence>
<keyword evidence="6" id="KW-0687">Ribonucleoprotein</keyword>
<dbReference type="Gene3D" id="3.40.50.300">
    <property type="entry name" value="P-loop containing nucleotide triphosphate hydrolases"/>
    <property type="match status" value="1"/>
</dbReference>
<evidence type="ECO:0000313" key="11">
    <source>
        <dbReference type="Proteomes" id="UP001479436"/>
    </source>
</evidence>
<protein>
    <recommendedName>
        <fullName evidence="7">Small ribosomal subunit protein mS29</fullName>
    </recommendedName>
</protein>
<evidence type="ECO:0000313" key="10">
    <source>
        <dbReference type="EMBL" id="KAK9722714.1"/>
    </source>
</evidence>
<dbReference type="InterPro" id="IPR027417">
    <property type="entry name" value="P-loop_NTPase"/>
</dbReference>
<dbReference type="PANTHER" id="PTHR12810">
    <property type="entry name" value="MITOCHONDRIAL 28S RIBOSOMAL PROTEIN S29"/>
    <property type="match status" value="1"/>
</dbReference>
<dbReference type="InterPro" id="IPR003593">
    <property type="entry name" value="AAA+_ATPase"/>
</dbReference>
<dbReference type="Proteomes" id="UP001479436">
    <property type="component" value="Unassembled WGS sequence"/>
</dbReference>
<keyword evidence="5" id="KW-0496">Mitochondrion</keyword>
<dbReference type="InterPro" id="IPR019368">
    <property type="entry name" value="Ribosomal_mS29"/>
</dbReference>
<comment type="caution">
    <text evidence="10">The sequence shown here is derived from an EMBL/GenBank/DDBJ whole genome shotgun (WGS) entry which is preliminary data.</text>
</comment>
<accession>A0ABR2W861</accession>
<dbReference type="PANTHER" id="PTHR12810:SF0">
    <property type="entry name" value="SMALL RIBOSOMAL SUBUNIT PROTEIN MS29"/>
    <property type="match status" value="1"/>
</dbReference>
<evidence type="ECO:0000256" key="3">
    <source>
        <dbReference type="ARBA" id="ARBA00022946"/>
    </source>
</evidence>
<evidence type="ECO:0000256" key="6">
    <source>
        <dbReference type="ARBA" id="ARBA00023274"/>
    </source>
</evidence>
<proteinExistence type="inferred from homology"/>
<evidence type="ECO:0000256" key="2">
    <source>
        <dbReference type="ARBA" id="ARBA00009863"/>
    </source>
</evidence>
<organism evidence="10 11">
    <name type="scientific">Basidiobolus ranarum</name>
    <dbReference type="NCBI Taxonomy" id="34480"/>
    <lineage>
        <taxon>Eukaryota</taxon>
        <taxon>Fungi</taxon>
        <taxon>Fungi incertae sedis</taxon>
        <taxon>Zoopagomycota</taxon>
        <taxon>Entomophthoromycotina</taxon>
        <taxon>Basidiobolomycetes</taxon>
        <taxon>Basidiobolales</taxon>
        <taxon>Basidiobolaceae</taxon>
        <taxon>Basidiobolus</taxon>
    </lineage>
</organism>
<dbReference type="SUPFAM" id="SSF52540">
    <property type="entry name" value="P-loop containing nucleoside triphosphate hydrolases"/>
    <property type="match status" value="1"/>
</dbReference>
<sequence length="434" mass="48201">MASTFRLVARNSVSTKQIAGLLTPRVQIPRLLPSMNNATYVTATAVVSAKRIAAPAKKKASSFTKKGKGPVGEKETVSSSTGKRNELYYKPSKEVNLKELPSEALDKHIGKVFALPEDVVEKLNTIGYPTYIKDEFEYSSRQALLYRKETKELFSLLDESAKQPGQPIVISGERGVGKSALLLQAVARSINSGWIVIYVPAATEWVNGSKPFAKIEDGKFSQPSLTSSILGQIKETNSKILAEIPMKKSINIENYKVEEGSSLNDLLDVGIKDQQVSQQVMESFLNEVRFNETTPTLIAIDEINAFYTLADYNDVNGRLLPAQHLMLVKSFLNFFSQRKTLANGAIVGATSQTFSRFQSKALNMTLAEGRSPVNTSLRNFEVKTYTKPEAKGLLKYYKESDILFEDVTEDEINLKYTTTNGNGYKLYQACRRLV</sequence>
<evidence type="ECO:0000256" key="1">
    <source>
        <dbReference type="ARBA" id="ARBA00004173"/>
    </source>
</evidence>
<dbReference type="Pfam" id="PF10236">
    <property type="entry name" value="DAP3"/>
    <property type="match status" value="1"/>
</dbReference>
<feature type="region of interest" description="Disordered" evidence="8">
    <location>
        <begin position="62"/>
        <end position="85"/>
    </location>
</feature>
<evidence type="ECO:0000256" key="5">
    <source>
        <dbReference type="ARBA" id="ARBA00023128"/>
    </source>
</evidence>
<gene>
    <name evidence="10" type="ORF">K7432_002473</name>
</gene>
<comment type="similarity">
    <text evidence="2">Belongs to the mitochondrion-specific ribosomal protein mS29 family.</text>
</comment>
<keyword evidence="3" id="KW-0809">Transit peptide</keyword>
<evidence type="ECO:0000256" key="7">
    <source>
        <dbReference type="ARBA" id="ARBA00035140"/>
    </source>
</evidence>
<evidence type="ECO:0000259" key="9">
    <source>
        <dbReference type="SMART" id="SM00382"/>
    </source>
</evidence>
<feature type="domain" description="AAA+ ATPase" evidence="9">
    <location>
        <begin position="164"/>
        <end position="377"/>
    </location>
</feature>